<feature type="transmembrane region" description="Helical" evidence="2">
    <location>
        <begin position="137"/>
        <end position="157"/>
    </location>
</feature>
<evidence type="ECO:0000256" key="1">
    <source>
        <dbReference type="SAM" id="MobiDB-lite"/>
    </source>
</evidence>
<dbReference type="CDD" id="cd00321">
    <property type="entry name" value="SO_family_Moco"/>
    <property type="match status" value="1"/>
</dbReference>
<dbReference type="InterPro" id="IPR000572">
    <property type="entry name" value="OxRdtase_Mopterin-bd_dom"/>
</dbReference>
<evidence type="ECO:0000256" key="2">
    <source>
        <dbReference type="SAM" id="Phobius"/>
    </source>
</evidence>
<reference evidence="4" key="1">
    <citation type="submission" date="2021-04" db="EMBL/GenBank/DDBJ databases">
        <title>Pseudonocardia sp. nov., isolated from sandy soil of mangrove forest.</title>
        <authorList>
            <person name="Zan Z."/>
            <person name="Huang R."/>
            <person name="Liu W."/>
        </authorList>
    </citation>
    <scope>NUCLEOTIDE SEQUENCE</scope>
    <source>
        <strain evidence="4">S2-4</strain>
    </source>
</reference>
<evidence type="ECO:0000259" key="3">
    <source>
        <dbReference type="Pfam" id="PF00174"/>
    </source>
</evidence>
<dbReference type="PRINTS" id="PR00407">
    <property type="entry name" value="EUMOPTERIN"/>
</dbReference>
<name>A0ABT1ABZ1_9PSEU</name>
<feature type="transmembrane region" description="Helical" evidence="2">
    <location>
        <begin position="234"/>
        <end position="254"/>
    </location>
</feature>
<dbReference type="PANTHER" id="PTHR43032">
    <property type="entry name" value="PROTEIN-METHIONINE-SULFOXIDE REDUCTASE"/>
    <property type="match status" value="1"/>
</dbReference>
<evidence type="ECO:0000313" key="4">
    <source>
        <dbReference type="EMBL" id="MCO1660572.1"/>
    </source>
</evidence>
<dbReference type="SUPFAM" id="SSF56524">
    <property type="entry name" value="Oxidoreductase molybdopterin-binding domain"/>
    <property type="match status" value="1"/>
</dbReference>
<feature type="transmembrane region" description="Helical" evidence="2">
    <location>
        <begin position="36"/>
        <end position="58"/>
    </location>
</feature>
<accession>A0ABT1ABZ1</accession>
<keyword evidence="2" id="KW-0472">Membrane</keyword>
<organism evidence="4 5">
    <name type="scientific">Pseudonocardia humida</name>
    <dbReference type="NCBI Taxonomy" id="2800819"/>
    <lineage>
        <taxon>Bacteria</taxon>
        <taxon>Bacillati</taxon>
        <taxon>Actinomycetota</taxon>
        <taxon>Actinomycetes</taxon>
        <taxon>Pseudonocardiales</taxon>
        <taxon>Pseudonocardiaceae</taxon>
        <taxon>Pseudonocardia</taxon>
    </lineage>
</organism>
<feature type="transmembrane region" description="Helical" evidence="2">
    <location>
        <begin position="163"/>
        <end position="186"/>
    </location>
</feature>
<evidence type="ECO:0000313" key="5">
    <source>
        <dbReference type="Proteomes" id="UP001165283"/>
    </source>
</evidence>
<keyword evidence="2" id="KW-0812">Transmembrane</keyword>
<feature type="domain" description="Oxidoreductase molybdopterin-binding" evidence="3">
    <location>
        <begin position="297"/>
        <end position="428"/>
    </location>
</feature>
<proteinExistence type="predicted"/>
<dbReference type="RefSeq" id="WP_252446101.1">
    <property type="nucleotide sequence ID" value="NZ_JAGSOV010000086.1"/>
</dbReference>
<dbReference type="Gene3D" id="3.90.420.10">
    <property type="entry name" value="Oxidoreductase, molybdopterin-binding domain"/>
    <property type="match status" value="1"/>
</dbReference>
<dbReference type="Proteomes" id="UP001165283">
    <property type="component" value="Unassembled WGS sequence"/>
</dbReference>
<dbReference type="Pfam" id="PF00174">
    <property type="entry name" value="Oxidored_molyb"/>
    <property type="match status" value="1"/>
</dbReference>
<sequence>MTRPDAGYGRPARLWRALDRARPPLPRFRSPLRGPWLTSLLGLVLLVGLPIVVVTGLLDRVAYGAAPIPADVGFLQLPPFDWPTSPAWLFRLTQGTHVLLGLVLVPIVLAKLWSVAPKLVVWPPARSVTDALERATVLLLVGSILFEVVTGVLNIQYDYVFGFGFYAAHYVGAWVFTGALVAHVVLKLPLMVRGLRSRSLRAELRTPTSGSEDDPDSDLVATDPRPATISRRGALALIGGGSLLVAGLSVGQVLDGPLRGTALLLPRGRTTAAADGGPNDFPVNRTFVASGIDPAATGSAWRLELSGAGAVRLDRAALAALAQHTVALPIACVEGWSTEQSWTGVRLRDLAALAGVPEPVAAVVGSIEQGPFARAELHAGQVLHPDSLLALRVNGADLSPDHGFPARVVVPALPGVRCTKWVRTIEFRSVR</sequence>
<gene>
    <name evidence="4" type="ORF">KDL28_36530</name>
</gene>
<keyword evidence="2" id="KW-1133">Transmembrane helix</keyword>
<dbReference type="InterPro" id="IPR008335">
    <property type="entry name" value="Mopterin_OxRdtase_euk"/>
</dbReference>
<keyword evidence="5" id="KW-1185">Reference proteome</keyword>
<dbReference type="PANTHER" id="PTHR43032:SF2">
    <property type="entry name" value="BLL0505 PROTEIN"/>
    <property type="match status" value="1"/>
</dbReference>
<comment type="caution">
    <text evidence="4">The sequence shown here is derived from an EMBL/GenBank/DDBJ whole genome shotgun (WGS) entry which is preliminary data.</text>
</comment>
<feature type="region of interest" description="Disordered" evidence="1">
    <location>
        <begin position="203"/>
        <end position="224"/>
    </location>
</feature>
<protein>
    <submittedName>
        <fullName evidence="4">Molybdopterin-dependent oxidoreductase</fullName>
    </submittedName>
</protein>
<dbReference type="EMBL" id="JAGSOV010000086">
    <property type="protein sequence ID" value="MCO1660572.1"/>
    <property type="molecule type" value="Genomic_DNA"/>
</dbReference>
<dbReference type="InterPro" id="IPR036374">
    <property type="entry name" value="OxRdtase_Mopterin-bd_sf"/>
</dbReference>
<feature type="transmembrane region" description="Helical" evidence="2">
    <location>
        <begin position="98"/>
        <end position="116"/>
    </location>
</feature>